<keyword evidence="2" id="KW-0812">Transmembrane</keyword>
<feature type="transmembrane region" description="Helical" evidence="2">
    <location>
        <begin position="146"/>
        <end position="167"/>
    </location>
</feature>
<protein>
    <submittedName>
        <fullName evidence="4">Uncharacterized protein</fullName>
    </submittedName>
</protein>
<organism evidence="4 5">
    <name type="scientific">Caenorhabditis angaria</name>
    <dbReference type="NCBI Taxonomy" id="860376"/>
    <lineage>
        <taxon>Eukaryota</taxon>
        <taxon>Metazoa</taxon>
        <taxon>Ecdysozoa</taxon>
        <taxon>Nematoda</taxon>
        <taxon>Chromadorea</taxon>
        <taxon>Rhabditida</taxon>
        <taxon>Rhabditina</taxon>
        <taxon>Rhabditomorpha</taxon>
        <taxon>Rhabditoidea</taxon>
        <taxon>Rhabditidae</taxon>
        <taxon>Peloderinae</taxon>
        <taxon>Caenorhabditis</taxon>
    </lineage>
</organism>
<evidence type="ECO:0000256" key="2">
    <source>
        <dbReference type="SAM" id="Phobius"/>
    </source>
</evidence>
<evidence type="ECO:0000256" key="1">
    <source>
        <dbReference type="SAM" id="MobiDB-lite"/>
    </source>
</evidence>
<keyword evidence="2" id="KW-0472">Membrane</keyword>
<feature type="signal peptide" evidence="3">
    <location>
        <begin position="1"/>
        <end position="15"/>
    </location>
</feature>
<dbReference type="EMBL" id="CANHGI010000002">
    <property type="protein sequence ID" value="CAI5442679.1"/>
    <property type="molecule type" value="Genomic_DNA"/>
</dbReference>
<evidence type="ECO:0000256" key="3">
    <source>
        <dbReference type="SAM" id="SignalP"/>
    </source>
</evidence>
<comment type="caution">
    <text evidence="4">The sequence shown here is derived from an EMBL/GenBank/DDBJ whole genome shotgun (WGS) entry which is preliminary data.</text>
</comment>
<name>A0A9P1ICI7_9PELO</name>
<feature type="chain" id="PRO_5040235852" evidence="3">
    <location>
        <begin position="16"/>
        <end position="209"/>
    </location>
</feature>
<keyword evidence="5" id="KW-1185">Reference proteome</keyword>
<evidence type="ECO:0000313" key="5">
    <source>
        <dbReference type="Proteomes" id="UP001152747"/>
    </source>
</evidence>
<dbReference type="AlphaFoldDB" id="A0A9P1ICI7"/>
<feature type="region of interest" description="Disordered" evidence="1">
    <location>
        <begin position="189"/>
        <end position="209"/>
    </location>
</feature>
<reference evidence="4" key="1">
    <citation type="submission" date="2022-11" db="EMBL/GenBank/DDBJ databases">
        <authorList>
            <person name="Kikuchi T."/>
        </authorList>
    </citation>
    <scope>NUCLEOTIDE SEQUENCE</scope>
    <source>
        <strain evidence="4">PS1010</strain>
    </source>
</reference>
<evidence type="ECO:0000313" key="4">
    <source>
        <dbReference type="EMBL" id="CAI5442679.1"/>
    </source>
</evidence>
<gene>
    <name evidence="4" type="ORF">CAMP_LOCUS5316</name>
</gene>
<keyword evidence="3" id="KW-0732">Signal</keyword>
<dbReference type="Proteomes" id="UP001152747">
    <property type="component" value="Unassembled WGS sequence"/>
</dbReference>
<sequence>MKIVALLFFFAIIFALPHTPSSELHQNDLLVYWMRVEKDFDLNIVDRIQDIYIYLEYSDTFKIYKDRTKMGNASVLNAIIHEDDYRQMKFICKDSREQLTRDVKSAFRYAHITVDCESVQKKALEIARGSKCPKCPECSTCSGCSVLRYVGVIFLICLAILCLIAYIPDIITCCTNRCRRGRNPVGNGGVVNGEYSDTDENEERQPHSE</sequence>
<accession>A0A9P1ICI7</accession>
<keyword evidence="2" id="KW-1133">Transmembrane helix</keyword>
<proteinExistence type="predicted"/>